<gene>
    <name evidence="2" type="ORF">QTG54_002999</name>
</gene>
<feature type="compositionally biased region" description="Basic and acidic residues" evidence="1">
    <location>
        <begin position="328"/>
        <end position="339"/>
    </location>
</feature>
<feature type="compositionally biased region" description="Acidic residues" evidence="1">
    <location>
        <begin position="23"/>
        <end position="36"/>
    </location>
</feature>
<sequence>MEPVHRQFDKQSMKSSYSYEGDQLYEDFPCEDDDDEVIRRNRSSASQVVSEKVETDARRPWKTAARDEAAAVPDESVLSAQTGSHRSSVVSVQHKPEEKEPYGHNSDDDTSDDGSLSELFGSKEALKRMGLYSSAMDLKQNLGSEEDALSGASNQNEDVAPRGDSPRSSIESLKEPPLDDEIDILESDRDKKVGSLRDSIRSSIQSIKEQFFGETRSNYSRSVTSGQSIGSVKELNDIGQQQQNPLSVTSNDNSDGSLSLPKSNEVKENPTKSSARLLADTAREMSARLDHSMSSRSLVTSKTNEYDDVKGSGAKKEGSVSSASEAEVLAKEVSSKVSKDGSSLSSQSKAHDDQSISIDSLDDFESKIEVFKKKNKPAVENTNKEARRVAFDVPDDVDEEVGLSPTSHGDDDITSKKRQNPKKTRKPKTELKRPGGKKS</sequence>
<feature type="compositionally biased region" description="Basic and acidic residues" evidence="1">
    <location>
        <begin position="94"/>
        <end position="107"/>
    </location>
</feature>
<feature type="compositionally biased region" description="Basic and acidic residues" evidence="1">
    <location>
        <begin position="304"/>
        <end position="318"/>
    </location>
</feature>
<dbReference type="AlphaFoldDB" id="A0AAD8YJF6"/>
<feature type="compositionally biased region" description="Basic and acidic residues" evidence="1">
    <location>
        <begin position="281"/>
        <end position="293"/>
    </location>
</feature>
<evidence type="ECO:0000256" key="1">
    <source>
        <dbReference type="SAM" id="MobiDB-lite"/>
    </source>
</evidence>
<name>A0AAD8YJF6_9STRA</name>
<feature type="compositionally biased region" description="Basic and acidic residues" evidence="1">
    <location>
        <begin position="186"/>
        <end position="199"/>
    </location>
</feature>
<evidence type="ECO:0000313" key="2">
    <source>
        <dbReference type="EMBL" id="KAK1746392.1"/>
    </source>
</evidence>
<reference evidence="2" key="1">
    <citation type="submission" date="2023-06" db="EMBL/GenBank/DDBJ databases">
        <title>Survivors Of The Sea: Transcriptome response of Skeletonema marinoi to long-term dormancy.</title>
        <authorList>
            <person name="Pinder M.I.M."/>
            <person name="Kourtchenko O."/>
            <person name="Robertson E.K."/>
            <person name="Larsson T."/>
            <person name="Maumus F."/>
            <person name="Osuna-Cruz C.M."/>
            <person name="Vancaester E."/>
            <person name="Stenow R."/>
            <person name="Vandepoele K."/>
            <person name="Ploug H."/>
            <person name="Bruchert V."/>
            <person name="Godhe A."/>
            <person name="Topel M."/>
        </authorList>
    </citation>
    <scope>NUCLEOTIDE SEQUENCE</scope>
    <source>
        <strain evidence="2">R05AC</strain>
    </source>
</reference>
<protein>
    <submittedName>
        <fullName evidence="2">Uncharacterized protein</fullName>
    </submittedName>
</protein>
<dbReference type="EMBL" id="JATAAI010000004">
    <property type="protein sequence ID" value="KAK1746392.1"/>
    <property type="molecule type" value="Genomic_DNA"/>
</dbReference>
<dbReference type="Proteomes" id="UP001224775">
    <property type="component" value="Unassembled WGS sequence"/>
</dbReference>
<feature type="compositionally biased region" description="Polar residues" evidence="1">
    <location>
        <begin position="215"/>
        <end position="230"/>
    </location>
</feature>
<feature type="compositionally biased region" description="Basic and acidic residues" evidence="1">
    <location>
        <begin position="1"/>
        <end position="12"/>
    </location>
</feature>
<feature type="compositionally biased region" description="Polar residues" evidence="1">
    <location>
        <begin position="238"/>
        <end position="262"/>
    </location>
</feature>
<feature type="compositionally biased region" description="Basic and acidic residues" evidence="1">
    <location>
        <begin position="51"/>
        <end position="69"/>
    </location>
</feature>
<comment type="caution">
    <text evidence="2">The sequence shown here is derived from an EMBL/GenBank/DDBJ whole genome shotgun (WGS) entry which is preliminary data.</text>
</comment>
<feature type="compositionally biased region" description="Polar residues" evidence="1">
    <location>
        <begin position="78"/>
        <end position="91"/>
    </location>
</feature>
<proteinExistence type="predicted"/>
<accession>A0AAD8YJF6</accession>
<organism evidence="2 3">
    <name type="scientific">Skeletonema marinoi</name>
    <dbReference type="NCBI Taxonomy" id="267567"/>
    <lineage>
        <taxon>Eukaryota</taxon>
        <taxon>Sar</taxon>
        <taxon>Stramenopiles</taxon>
        <taxon>Ochrophyta</taxon>
        <taxon>Bacillariophyta</taxon>
        <taxon>Coscinodiscophyceae</taxon>
        <taxon>Thalassiosirophycidae</taxon>
        <taxon>Thalassiosirales</taxon>
        <taxon>Skeletonemataceae</taxon>
        <taxon>Skeletonema</taxon>
        <taxon>Skeletonema marinoi-dohrnii complex</taxon>
    </lineage>
</organism>
<feature type="region of interest" description="Disordered" evidence="1">
    <location>
        <begin position="1"/>
        <end position="119"/>
    </location>
</feature>
<feature type="compositionally biased region" description="Polar residues" evidence="1">
    <location>
        <begin position="294"/>
        <end position="303"/>
    </location>
</feature>
<feature type="region of interest" description="Disordered" evidence="1">
    <location>
        <begin position="215"/>
        <end position="359"/>
    </location>
</feature>
<feature type="region of interest" description="Disordered" evidence="1">
    <location>
        <begin position="372"/>
        <end position="439"/>
    </location>
</feature>
<feature type="compositionally biased region" description="Basic residues" evidence="1">
    <location>
        <begin position="416"/>
        <end position="426"/>
    </location>
</feature>
<feature type="region of interest" description="Disordered" evidence="1">
    <location>
        <begin position="143"/>
        <end position="199"/>
    </location>
</feature>
<keyword evidence="3" id="KW-1185">Reference proteome</keyword>
<evidence type="ECO:0000313" key="3">
    <source>
        <dbReference type="Proteomes" id="UP001224775"/>
    </source>
</evidence>